<feature type="region of interest" description="Disordered" evidence="4">
    <location>
        <begin position="47"/>
        <end position="69"/>
    </location>
</feature>
<evidence type="ECO:0000256" key="2">
    <source>
        <dbReference type="ARBA" id="ARBA00022692"/>
    </source>
</evidence>
<feature type="domain" description="Polypeptide-transport-associated ShlB-type" evidence="6">
    <location>
        <begin position="81"/>
        <end position="153"/>
    </location>
</feature>
<keyword evidence="2" id="KW-0812">Transmembrane</keyword>
<gene>
    <name evidence="7" type="primary">hxuB</name>
    <name evidence="7" type="ORF">SCFA_700003</name>
</gene>
<dbReference type="InterPro" id="IPR051544">
    <property type="entry name" value="TPS_OM_transporter"/>
</dbReference>
<keyword evidence="1" id="KW-0472">Membrane</keyword>
<dbReference type="Pfam" id="PF08479">
    <property type="entry name" value="POTRA_2"/>
    <property type="match status" value="1"/>
</dbReference>
<dbReference type="GO" id="GO:0098046">
    <property type="term" value="C:type V protein secretion system complex"/>
    <property type="evidence" value="ECO:0007669"/>
    <property type="project" value="TreeGrafter"/>
</dbReference>
<organism evidence="7">
    <name type="scientific">anaerobic digester metagenome</name>
    <dbReference type="NCBI Taxonomy" id="1263854"/>
    <lineage>
        <taxon>unclassified sequences</taxon>
        <taxon>metagenomes</taxon>
        <taxon>ecological metagenomes</taxon>
    </lineage>
</organism>
<reference evidence="7" key="1">
    <citation type="submission" date="2019-03" db="EMBL/GenBank/DDBJ databases">
        <authorList>
            <person name="Hao L."/>
        </authorList>
    </citation>
    <scope>NUCLEOTIDE SEQUENCE</scope>
</reference>
<dbReference type="GO" id="GO:0046819">
    <property type="term" value="P:protein secretion by the type V secretion system"/>
    <property type="evidence" value="ECO:0007669"/>
    <property type="project" value="TreeGrafter"/>
</dbReference>
<feature type="domain" description="Haemolysin activator HlyB C-terminal" evidence="5">
    <location>
        <begin position="214"/>
        <end position="520"/>
    </location>
</feature>
<sequence>MRKIFMILLGLGFFLPGARIEAQSVDPGAVRERGKEMQEYYRLEETLREREKPAPEEGRIEDKTKEAPEPGLRAEEQTIFVSRIETSRSEVLSQEEIQGITGEYEGKSLRITDLFEVIRRINELYAWKSVAARAVLPPQKVEKGVVRIELIEGRVGNIAVEDNRYTRDSFFTNRTTLKSGDIVRLDELERSLVFINTTSDVDARAELRPGGAPGTTDCIIKVREPENYQAALFSDNAGNDTVGLYRFGMMLGNRSLFGYRDSLFLNAFFTKKKGTVAGSAAYSLPVGALGTRLGLSYEYNQIEIISGPYKVLDITGESSEAGIDLSHPFIVDPAFRLNGFTGFHFEGSSTDFDGETLFSTRIRTMNAGFDIQTIDAGGSWFTQHRFTQGVHAFGGDVEFLRYNPSLLRQQILADDLMFIFRVNAQLTRKENLPPSEQFQIGGAASVRGYPEGFLIGDKGYLVNAELHFPLPFTETGVLGTGAGDRLRGIVFVDHGGAFPYKPGGGSMTHRDYITGAGLGLITNVYGFLTARVSLGIPITNRGSVEDKYLLHFHIQSDLF</sequence>
<dbReference type="InterPro" id="IPR005565">
    <property type="entry name" value="Hemolysn_activator_HlyB_C"/>
</dbReference>
<dbReference type="GO" id="GO:0008320">
    <property type="term" value="F:protein transmembrane transporter activity"/>
    <property type="evidence" value="ECO:0007669"/>
    <property type="project" value="TreeGrafter"/>
</dbReference>
<keyword evidence="3" id="KW-0998">Cell outer membrane</keyword>
<evidence type="ECO:0000259" key="5">
    <source>
        <dbReference type="Pfam" id="PF03865"/>
    </source>
</evidence>
<dbReference type="PANTHER" id="PTHR34597:SF1">
    <property type="entry name" value="HEME_HEMOPEXIN TRANSPORTER PROTEIN HUXB"/>
    <property type="match status" value="1"/>
</dbReference>
<evidence type="ECO:0000259" key="6">
    <source>
        <dbReference type="Pfam" id="PF08479"/>
    </source>
</evidence>
<evidence type="ECO:0000256" key="4">
    <source>
        <dbReference type="SAM" id="MobiDB-lite"/>
    </source>
</evidence>
<keyword evidence="1" id="KW-1134">Transmembrane beta strand</keyword>
<proteinExistence type="predicted"/>
<dbReference type="Gene3D" id="3.10.20.310">
    <property type="entry name" value="membrane protein fhac"/>
    <property type="match status" value="1"/>
</dbReference>
<dbReference type="EMBL" id="CAADRM010000137">
    <property type="protein sequence ID" value="VFU17809.1"/>
    <property type="molecule type" value="Genomic_DNA"/>
</dbReference>
<dbReference type="AlphaFoldDB" id="A0A485M3K6"/>
<dbReference type="Gene3D" id="2.40.160.50">
    <property type="entry name" value="membrane protein fhac: a member of the omp85/tpsb transporter family"/>
    <property type="match status" value="1"/>
</dbReference>
<evidence type="ECO:0000256" key="1">
    <source>
        <dbReference type="ARBA" id="ARBA00022452"/>
    </source>
</evidence>
<dbReference type="PANTHER" id="PTHR34597">
    <property type="entry name" value="SLR1661 PROTEIN"/>
    <property type="match status" value="1"/>
</dbReference>
<dbReference type="InterPro" id="IPR013686">
    <property type="entry name" value="Polypept-transport_assoc_ShlB"/>
</dbReference>
<dbReference type="Pfam" id="PF03865">
    <property type="entry name" value="ShlB"/>
    <property type="match status" value="1"/>
</dbReference>
<evidence type="ECO:0000256" key="3">
    <source>
        <dbReference type="ARBA" id="ARBA00023237"/>
    </source>
</evidence>
<accession>A0A485M3K6</accession>
<name>A0A485M3K6_9ZZZZ</name>
<protein>
    <submittedName>
        <fullName evidence="7">Heme/hemopexin transporter protein HuxB</fullName>
    </submittedName>
</protein>
<evidence type="ECO:0000313" key="7">
    <source>
        <dbReference type="EMBL" id="VFU17809.1"/>
    </source>
</evidence>